<name>A0A8J3EU49_9BACI</name>
<feature type="region of interest" description="Disordered" evidence="1">
    <location>
        <begin position="115"/>
        <end position="148"/>
    </location>
</feature>
<comment type="caution">
    <text evidence="2">The sequence shown here is derived from an EMBL/GenBank/DDBJ whole genome shotgun (WGS) entry which is preliminary data.</text>
</comment>
<dbReference type="AlphaFoldDB" id="A0A8J3EU49"/>
<dbReference type="Proteomes" id="UP000626244">
    <property type="component" value="Unassembled WGS sequence"/>
</dbReference>
<dbReference type="EMBL" id="BMHB01000001">
    <property type="protein sequence ID" value="GGI11122.1"/>
    <property type="molecule type" value="Genomic_DNA"/>
</dbReference>
<feature type="compositionally biased region" description="Basic and acidic residues" evidence="1">
    <location>
        <begin position="199"/>
        <end position="210"/>
    </location>
</feature>
<dbReference type="InterPro" id="IPR025571">
    <property type="entry name" value="YqfQ"/>
</dbReference>
<organism evidence="2 3">
    <name type="scientific">Gottfriedia solisilvae</name>
    <dbReference type="NCBI Taxonomy" id="1516104"/>
    <lineage>
        <taxon>Bacteria</taxon>
        <taxon>Bacillati</taxon>
        <taxon>Bacillota</taxon>
        <taxon>Bacilli</taxon>
        <taxon>Bacillales</taxon>
        <taxon>Bacillaceae</taxon>
        <taxon>Gottfriedia</taxon>
    </lineage>
</organism>
<accession>A0A8J3EU49</accession>
<keyword evidence="3" id="KW-1185">Reference proteome</keyword>
<reference evidence="3" key="1">
    <citation type="journal article" date="2019" name="Int. J. Syst. Evol. Microbiol.">
        <title>The Global Catalogue of Microorganisms (GCM) 10K type strain sequencing project: providing services to taxonomists for standard genome sequencing and annotation.</title>
        <authorList>
            <consortium name="The Broad Institute Genomics Platform"/>
            <consortium name="The Broad Institute Genome Sequencing Center for Infectious Disease"/>
            <person name="Wu L."/>
            <person name="Ma J."/>
        </authorList>
    </citation>
    <scope>NUCLEOTIDE SEQUENCE [LARGE SCALE GENOMIC DNA]</scope>
    <source>
        <strain evidence="3">CGMCC 1.14993</strain>
    </source>
</reference>
<proteinExistence type="predicted"/>
<dbReference type="Pfam" id="PF14181">
    <property type="entry name" value="YqfQ"/>
    <property type="match status" value="1"/>
</dbReference>
<feature type="compositionally biased region" description="Polar residues" evidence="1">
    <location>
        <begin position="12"/>
        <end position="28"/>
    </location>
</feature>
<dbReference type="RefSeq" id="WP_087998889.1">
    <property type="nucleotide sequence ID" value="NZ_BMHB01000001.1"/>
</dbReference>
<protein>
    <recommendedName>
        <fullName evidence="4">YqfQ-like protein</fullName>
    </recommendedName>
</protein>
<evidence type="ECO:0000256" key="1">
    <source>
        <dbReference type="SAM" id="MobiDB-lite"/>
    </source>
</evidence>
<feature type="region of interest" description="Disordered" evidence="1">
    <location>
        <begin position="199"/>
        <end position="235"/>
    </location>
</feature>
<gene>
    <name evidence="2" type="ORF">GCM10007380_06240</name>
</gene>
<dbReference type="OrthoDB" id="2860117at2"/>
<feature type="compositionally biased region" description="Polar residues" evidence="1">
    <location>
        <begin position="115"/>
        <end position="130"/>
    </location>
</feature>
<evidence type="ECO:0000313" key="2">
    <source>
        <dbReference type="EMBL" id="GGI11122.1"/>
    </source>
</evidence>
<sequence length="255" mass="29113">MGLLDKFKKKNQQGQNMYGPNSFNGYHQPYPNMQNPYGMRPQYQQYPNFQQPPQQHQFQQNYFQGGQQSHPQNQGYFQQPSTAQPQLNAYQQYVNQNKLLQSVPFQNQPVIQSHNSSMFQQQPAQSQYPMTGQPPDRQESGSTGFLSRVLGGDTSITGIIGNMQRAVQTAQQVTPMIQQYGPIVKNLPSLYKIFKEVNTDDPSDTKKAAKSENSVQTPTKEKRSRKKTIMNDDSELIQIQESSVLNDSPKPKLFM</sequence>
<evidence type="ECO:0008006" key="4">
    <source>
        <dbReference type="Google" id="ProtNLM"/>
    </source>
</evidence>
<evidence type="ECO:0000313" key="3">
    <source>
        <dbReference type="Proteomes" id="UP000626244"/>
    </source>
</evidence>
<feature type="region of interest" description="Disordered" evidence="1">
    <location>
        <begin position="1"/>
        <end position="28"/>
    </location>
</feature>